<protein>
    <submittedName>
        <fullName evidence="1">Uncharacterized protein</fullName>
    </submittedName>
</protein>
<sequence length="190" mass="21780">MLLQRSNNKPWIYIIMYIFKERLGALHVCAMWGTEAMLRYLLEKNLDSSRPGVILIKMGIFSKKFKQAGRLPIHFASERRSASAVAILKTLINVNPGCRTASDKNGNLPLHFAIRAGNMAAVNFLLQKEPKKQISAKDMDGNTPLHLAAMNLYELLCKMEVERKLIHRIIRVEHLFMRYLNLILRGTFNT</sequence>
<dbReference type="Proteomes" id="UP001497535">
    <property type="component" value="Unassembled WGS sequence"/>
</dbReference>
<name>A0ACB0YXI4_MELEN</name>
<accession>A0ACB0YXI4</accession>
<dbReference type="EMBL" id="CAVMJV010000020">
    <property type="protein sequence ID" value="CAK5065937.1"/>
    <property type="molecule type" value="Genomic_DNA"/>
</dbReference>
<comment type="caution">
    <text evidence="1">The sequence shown here is derived from an EMBL/GenBank/DDBJ whole genome shotgun (WGS) entry which is preliminary data.</text>
</comment>
<evidence type="ECO:0000313" key="1">
    <source>
        <dbReference type="EMBL" id="CAK5065937.1"/>
    </source>
</evidence>
<reference evidence="1" key="1">
    <citation type="submission" date="2023-11" db="EMBL/GenBank/DDBJ databases">
        <authorList>
            <person name="Poullet M."/>
        </authorList>
    </citation>
    <scope>NUCLEOTIDE SEQUENCE</scope>
    <source>
        <strain evidence="1">E1834</strain>
    </source>
</reference>
<proteinExistence type="predicted"/>
<gene>
    <name evidence="1" type="ORF">MENTE1834_LOCUS17419</name>
</gene>
<keyword evidence="2" id="KW-1185">Reference proteome</keyword>
<evidence type="ECO:0000313" key="2">
    <source>
        <dbReference type="Proteomes" id="UP001497535"/>
    </source>
</evidence>
<organism evidence="1 2">
    <name type="scientific">Meloidogyne enterolobii</name>
    <name type="common">Root-knot nematode worm</name>
    <name type="synonym">Meloidogyne mayaguensis</name>
    <dbReference type="NCBI Taxonomy" id="390850"/>
    <lineage>
        <taxon>Eukaryota</taxon>
        <taxon>Metazoa</taxon>
        <taxon>Ecdysozoa</taxon>
        <taxon>Nematoda</taxon>
        <taxon>Chromadorea</taxon>
        <taxon>Rhabditida</taxon>
        <taxon>Tylenchina</taxon>
        <taxon>Tylenchomorpha</taxon>
        <taxon>Tylenchoidea</taxon>
        <taxon>Meloidogynidae</taxon>
        <taxon>Meloidogyninae</taxon>
        <taxon>Meloidogyne</taxon>
    </lineage>
</organism>